<sequence length="259" mass="28484">MPYADLSQARLYYVVDGPADAPVLVLSNSLGTNADMWAQQVPALSRHFRVVRYDTRGHGRSSVPEGEYRFEQLANDVVELLDHLGVARAHFCGLSMGGPTGLTLALNHPDRIDRLVLCNTAARIGSAQGWTDRIATVQQTGLANMAYGVVERWLTDGFREREPGLTQVLVDMLRRTPDAGYNGNCAALRDADLRPRLGEIRARTLVIAGTHDLAATPADGKYLTEHIGGARYVELDTSHISNWENPEAFTRAVLDFLTE</sequence>
<dbReference type="PANTHER" id="PTHR43433:SF5">
    <property type="entry name" value="AB HYDROLASE-1 DOMAIN-CONTAINING PROTEIN"/>
    <property type="match status" value="1"/>
</dbReference>
<name>A0A157SEP8_9BORD</name>
<dbReference type="InterPro" id="IPR000073">
    <property type="entry name" value="AB_hydrolase_1"/>
</dbReference>
<dbReference type="NCBIfam" id="TIGR02427">
    <property type="entry name" value="protocat_pcaD"/>
    <property type="match status" value="1"/>
</dbReference>
<evidence type="ECO:0000313" key="2">
    <source>
        <dbReference type="EMBL" id="SAI68849.1"/>
    </source>
</evidence>
<evidence type="ECO:0000313" key="3">
    <source>
        <dbReference type="Proteomes" id="UP000076825"/>
    </source>
</evidence>
<dbReference type="Pfam" id="PF00561">
    <property type="entry name" value="Abhydrolase_1"/>
    <property type="match status" value="1"/>
</dbReference>
<dbReference type="EMBL" id="LT546645">
    <property type="protein sequence ID" value="SAI68849.1"/>
    <property type="molecule type" value="Genomic_DNA"/>
</dbReference>
<dbReference type="eggNOG" id="COG0596">
    <property type="taxonomic scope" value="Bacteria"/>
</dbReference>
<dbReference type="OrthoDB" id="9793083at2"/>
<dbReference type="STRING" id="123899.SAMEA3906487_01548"/>
<reference evidence="2 3" key="1">
    <citation type="submission" date="2016-04" db="EMBL/GenBank/DDBJ databases">
        <authorList>
            <consortium name="Pathogen Informatics"/>
        </authorList>
    </citation>
    <scope>NUCLEOTIDE SEQUENCE [LARGE SCALE GENOMIC DNA]</scope>
    <source>
        <strain evidence="2 3">H044680328</strain>
    </source>
</reference>
<dbReference type="InterPro" id="IPR026968">
    <property type="entry name" value="PcaD/CatD"/>
</dbReference>
<dbReference type="PANTHER" id="PTHR43433">
    <property type="entry name" value="HYDROLASE, ALPHA/BETA FOLD FAMILY PROTEIN"/>
    <property type="match status" value="1"/>
</dbReference>
<gene>
    <name evidence="2" type="primary">catD2</name>
    <name evidence="2" type="ORF">SAMEA3906487_01548</name>
</gene>
<organism evidence="2 3">
    <name type="scientific">Bordetella trematum</name>
    <dbReference type="NCBI Taxonomy" id="123899"/>
    <lineage>
        <taxon>Bacteria</taxon>
        <taxon>Pseudomonadati</taxon>
        <taxon>Pseudomonadota</taxon>
        <taxon>Betaproteobacteria</taxon>
        <taxon>Burkholderiales</taxon>
        <taxon>Alcaligenaceae</taxon>
        <taxon>Bordetella</taxon>
    </lineage>
</organism>
<dbReference type="AlphaFoldDB" id="A0A157SEP8"/>
<protein>
    <submittedName>
        <fullName evidence="2">3-oxoadipate enol-lactone hydrolase</fullName>
        <ecNumber evidence="2">3.1.1.24</ecNumber>
    </submittedName>
</protein>
<proteinExistence type="predicted"/>
<dbReference type="GeneID" id="56591162"/>
<dbReference type="InterPro" id="IPR050471">
    <property type="entry name" value="AB_hydrolase"/>
</dbReference>
<dbReference type="PATRIC" id="fig|123899.6.peg.1527"/>
<dbReference type="PRINTS" id="PR00111">
    <property type="entry name" value="ABHYDROLASE"/>
</dbReference>
<dbReference type="Gene3D" id="3.40.50.1820">
    <property type="entry name" value="alpha/beta hydrolase"/>
    <property type="match status" value="1"/>
</dbReference>
<dbReference type="EC" id="3.1.1.24" evidence="2"/>
<feature type="domain" description="AB hydrolase-1" evidence="1">
    <location>
        <begin position="22"/>
        <end position="246"/>
    </location>
</feature>
<dbReference type="KEGG" id="btrm:SAMEA390648701548"/>
<dbReference type="GO" id="GO:0047570">
    <property type="term" value="F:3-oxoadipate enol-lactonase activity"/>
    <property type="evidence" value="ECO:0007669"/>
    <property type="project" value="UniProtKB-EC"/>
</dbReference>
<accession>A0A157SEP8</accession>
<keyword evidence="2" id="KW-0378">Hydrolase</keyword>
<dbReference type="RefSeq" id="WP_033535106.1">
    <property type="nucleotide sequence ID" value="NZ_CP016340.1"/>
</dbReference>
<dbReference type="SUPFAM" id="SSF53474">
    <property type="entry name" value="alpha/beta-Hydrolases"/>
    <property type="match status" value="1"/>
</dbReference>
<dbReference type="Proteomes" id="UP000076825">
    <property type="component" value="Chromosome 1"/>
</dbReference>
<dbReference type="GO" id="GO:0042952">
    <property type="term" value="P:beta-ketoadipate pathway"/>
    <property type="evidence" value="ECO:0007669"/>
    <property type="project" value="InterPro"/>
</dbReference>
<keyword evidence="3" id="KW-1185">Reference proteome</keyword>
<dbReference type="InterPro" id="IPR029058">
    <property type="entry name" value="AB_hydrolase_fold"/>
</dbReference>
<evidence type="ECO:0000259" key="1">
    <source>
        <dbReference type="Pfam" id="PF00561"/>
    </source>
</evidence>